<evidence type="ECO:0000313" key="2">
    <source>
        <dbReference type="Proteomes" id="UP001479436"/>
    </source>
</evidence>
<protein>
    <submittedName>
        <fullName evidence="1">Uncharacterized protein</fullName>
    </submittedName>
</protein>
<dbReference type="InterPro" id="IPR027434">
    <property type="entry name" value="Homing_endonucl"/>
</dbReference>
<keyword evidence="2" id="KW-1185">Reference proteome</keyword>
<dbReference type="Proteomes" id="UP001479436">
    <property type="component" value="Unassembled WGS sequence"/>
</dbReference>
<comment type="caution">
    <text evidence="1">The sequence shown here is derived from an EMBL/GenBank/DDBJ whole genome shotgun (WGS) entry which is preliminary data.</text>
</comment>
<dbReference type="SUPFAM" id="SSF55608">
    <property type="entry name" value="Homing endonucleases"/>
    <property type="match status" value="1"/>
</dbReference>
<dbReference type="Gene3D" id="3.10.28.10">
    <property type="entry name" value="Homing endonucleases"/>
    <property type="match status" value="1"/>
</dbReference>
<accession>A0ABR2VKN9</accession>
<proteinExistence type="predicted"/>
<evidence type="ECO:0000313" key="1">
    <source>
        <dbReference type="EMBL" id="KAK9663721.1"/>
    </source>
</evidence>
<organism evidence="1 2">
    <name type="scientific">Basidiobolus ranarum</name>
    <dbReference type="NCBI Taxonomy" id="34480"/>
    <lineage>
        <taxon>Eukaryota</taxon>
        <taxon>Fungi</taxon>
        <taxon>Fungi incertae sedis</taxon>
        <taxon>Zoopagomycota</taxon>
        <taxon>Entomophthoromycotina</taxon>
        <taxon>Basidiobolomycetes</taxon>
        <taxon>Basidiobolales</taxon>
        <taxon>Basidiobolaceae</taxon>
        <taxon>Basidiobolus</taxon>
    </lineage>
</organism>
<gene>
    <name evidence="1" type="ORF">K7432_018026</name>
</gene>
<reference evidence="1 2" key="1">
    <citation type="submission" date="2023-04" db="EMBL/GenBank/DDBJ databases">
        <title>Genome of Basidiobolus ranarum AG-B5.</title>
        <authorList>
            <person name="Stajich J.E."/>
            <person name="Carter-House D."/>
            <person name="Gryganskyi A."/>
        </authorList>
    </citation>
    <scope>NUCLEOTIDE SEQUENCE [LARGE SCALE GENOMIC DNA]</scope>
    <source>
        <strain evidence="1 2">AG-B5</strain>
    </source>
</reference>
<sequence>MGLPQLYDQNDVDQNATFVKPISPDNFEDLLLDVDLGYSSTDGSISEVEEEDKDFVTDSLLLANISPLMFQQWLVGMTDGDGSFSILRQNDK</sequence>
<name>A0ABR2VKN9_9FUNG</name>
<dbReference type="EMBL" id="JASJQH010011756">
    <property type="protein sequence ID" value="KAK9663721.1"/>
    <property type="molecule type" value="Genomic_DNA"/>
</dbReference>